<dbReference type="Gene3D" id="1.25.40.20">
    <property type="entry name" value="Ankyrin repeat-containing domain"/>
    <property type="match status" value="1"/>
</dbReference>
<dbReference type="AlphaFoldDB" id="A0A9P9FYU0"/>
<dbReference type="PROSITE" id="PS50088">
    <property type="entry name" value="ANK_REPEAT"/>
    <property type="match status" value="1"/>
</dbReference>
<sequence>MDQVQTAIHQHDYNGMKAVHYAAAVGDVDALKVLLFPANLFDRKVNIWRLQNELLRSERMPSQRQDAEHDHSTSDYLPDSDRPPQTWLDIFKELPADFKDRVELPNITFSEWRLVRSTYYLIPEKLSSKEKNRTPLHEAVLGGSLGAVKFLLSYSGIDASIRDVDGKTAAVLALGRDHYDVYNLIINHMREKEV</sequence>
<protein>
    <recommendedName>
        <fullName evidence="7">Ankyrin repeat protein</fullName>
    </recommendedName>
</protein>
<gene>
    <name evidence="5" type="ORF">BKA55DRAFT_586022</name>
</gene>
<reference evidence="5" key="1">
    <citation type="journal article" date="2021" name="Nat. Commun.">
        <title>Genetic determinants of endophytism in the Arabidopsis root mycobiome.</title>
        <authorList>
            <person name="Mesny F."/>
            <person name="Miyauchi S."/>
            <person name="Thiergart T."/>
            <person name="Pickel B."/>
            <person name="Atanasova L."/>
            <person name="Karlsson M."/>
            <person name="Huettel B."/>
            <person name="Barry K.W."/>
            <person name="Haridas S."/>
            <person name="Chen C."/>
            <person name="Bauer D."/>
            <person name="Andreopoulos W."/>
            <person name="Pangilinan J."/>
            <person name="LaButti K."/>
            <person name="Riley R."/>
            <person name="Lipzen A."/>
            <person name="Clum A."/>
            <person name="Drula E."/>
            <person name="Henrissat B."/>
            <person name="Kohler A."/>
            <person name="Grigoriev I.V."/>
            <person name="Martin F.M."/>
            <person name="Hacquard S."/>
        </authorList>
    </citation>
    <scope>NUCLEOTIDE SEQUENCE</scope>
    <source>
        <strain evidence="5">MPI-CAGE-AT-0023</strain>
    </source>
</reference>
<feature type="repeat" description="ANK" evidence="3">
    <location>
        <begin position="131"/>
        <end position="164"/>
    </location>
</feature>
<evidence type="ECO:0000313" key="6">
    <source>
        <dbReference type="Proteomes" id="UP000720189"/>
    </source>
</evidence>
<dbReference type="Pfam" id="PF12796">
    <property type="entry name" value="Ank_2"/>
    <property type="match status" value="1"/>
</dbReference>
<evidence type="ECO:0000256" key="3">
    <source>
        <dbReference type="PROSITE-ProRule" id="PRU00023"/>
    </source>
</evidence>
<dbReference type="RefSeq" id="XP_046041513.1">
    <property type="nucleotide sequence ID" value="XM_046194516.1"/>
</dbReference>
<dbReference type="Proteomes" id="UP000720189">
    <property type="component" value="Unassembled WGS sequence"/>
</dbReference>
<evidence type="ECO:0000256" key="2">
    <source>
        <dbReference type="ARBA" id="ARBA00023043"/>
    </source>
</evidence>
<accession>A0A9P9FYU0</accession>
<comment type="caution">
    <text evidence="5">The sequence shown here is derived from an EMBL/GenBank/DDBJ whole genome shotgun (WGS) entry which is preliminary data.</text>
</comment>
<dbReference type="GeneID" id="70224470"/>
<dbReference type="InterPro" id="IPR002110">
    <property type="entry name" value="Ankyrin_rpt"/>
</dbReference>
<keyword evidence="1" id="KW-0677">Repeat</keyword>
<dbReference type="SMART" id="SM00248">
    <property type="entry name" value="ANK"/>
    <property type="match status" value="3"/>
</dbReference>
<dbReference type="PANTHER" id="PTHR24198:SF165">
    <property type="entry name" value="ANKYRIN REPEAT-CONTAINING PROTEIN-RELATED"/>
    <property type="match status" value="1"/>
</dbReference>
<feature type="compositionally biased region" description="Basic and acidic residues" evidence="4">
    <location>
        <begin position="58"/>
        <end position="73"/>
    </location>
</feature>
<evidence type="ECO:0000256" key="1">
    <source>
        <dbReference type="ARBA" id="ARBA00022737"/>
    </source>
</evidence>
<organism evidence="5 6">
    <name type="scientific">Fusarium redolens</name>
    <dbReference type="NCBI Taxonomy" id="48865"/>
    <lineage>
        <taxon>Eukaryota</taxon>
        <taxon>Fungi</taxon>
        <taxon>Dikarya</taxon>
        <taxon>Ascomycota</taxon>
        <taxon>Pezizomycotina</taxon>
        <taxon>Sordariomycetes</taxon>
        <taxon>Hypocreomycetidae</taxon>
        <taxon>Hypocreales</taxon>
        <taxon>Nectriaceae</taxon>
        <taxon>Fusarium</taxon>
        <taxon>Fusarium redolens species complex</taxon>
    </lineage>
</organism>
<evidence type="ECO:0000256" key="4">
    <source>
        <dbReference type="SAM" id="MobiDB-lite"/>
    </source>
</evidence>
<dbReference type="PANTHER" id="PTHR24198">
    <property type="entry name" value="ANKYRIN REPEAT AND PROTEIN KINASE DOMAIN-CONTAINING PROTEIN"/>
    <property type="match status" value="1"/>
</dbReference>
<keyword evidence="6" id="KW-1185">Reference proteome</keyword>
<evidence type="ECO:0000313" key="5">
    <source>
        <dbReference type="EMBL" id="KAH7210742.1"/>
    </source>
</evidence>
<feature type="region of interest" description="Disordered" evidence="4">
    <location>
        <begin position="58"/>
        <end position="81"/>
    </location>
</feature>
<evidence type="ECO:0008006" key="7">
    <source>
        <dbReference type="Google" id="ProtNLM"/>
    </source>
</evidence>
<dbReference type="InterPro" id="IPR036770">
    <property type="entry name" value="Ankyrin_rpt-contain_sf"/>
</dbReference>
<dbReference type="EMBL" id="JAGMUX010000032">
    <property type="protein sequence ID" value="KAH7210742.1"/>
    <property type="molecule type" value="Genomic_DNA"/>
</dbReference>
<keyword evidence="2 3" id="KW-0040">ANK repeat</keyword>
<proteinExistence type="predicted"/>
<name>A0A9P9FYU0_FUSRE</name>
<dbReference type="OrthoDB" id="539213at2759"/>
<dbReference type="SUPFAM" id="SSF48403">
    <property type="entry name" value="Ankyrin repeat"/>
    <property type="match status" value="1"/>
</dbReference>